<dbReference type="AlphaFoldDB" id="A0A1E3QTA4"/>
<dbReference type="CDD" id="cd03390">
    <property type="entry name" value="PAP2_containing_1_like"/>
    <property type="match status" value="1"/>
</dbReference>
<keyword evidence="4 6" id="KW-1133">Transmembrane helix</keyword>
<feature type="transmembrane region" description="Helical" evidence="6">
    <location>
        <begin position="200"/>
        <end position="220"/>
    </location>
</feature>
<evidence type="ECO:0000256" key="5">
    <source>
        <dbReference type="ARBA" id="ARBA00023136"/>
    </source>
</evidence>
<gene>
    <name evidence="8" type="ORF">BABINDRAFT_35738</name>
</gene>
<dbReference type="GeneID" id="30149583"/>
<keyword evidence="5 6" id="KW-0472">Membrane</keyword>
<feature type="transmembrane region" description="Helical" evidence="6">
    <location>
        <begin position="174"/>
        <end position="194"/>
    </location>
</feature>
<dbReference type="InterPro" id="IPR036938">
    <property type="entry name" value="PAP2/HPO_sf"/>
</dbReference>
<evidence type="ECO:0000256" key="3">
    <source>
        <dbReference type="ARBA" id="ARBA00022692"/>
    </source>
</evidence>
<keyword evidence="9" id="KW-1185">Reference proteome</keyword>
<protein>
    <recommendedName>
        <fullName evidence="7">Phosphatidic acid phosphatase type 2/haloperoxidase domain-containing protein</fullName>
    </recommendedName>
</protein>
<dbReference type="GO" id="GO:0016020">
    <property type="term" value="C:membrane"/>
    <property type="evidence" value="ECO:0007669"/>
    <property type="project" value="UniProtKB-SubCell"/>
</dbReference>
<dbReference type="Gene3D" id="1.20.144.10">
    <property type="entry name" value="Phosphatidic acid phosphatase type 2/haloperoxidase"/>
    <property type="match status" value="1"/>
</dbReference>
<dbReference type="GO" id="GO:0008195">
    <property type="term" value="F:phosphatidate phosphatase activity"/>
    <property type="evidence" value="ECO:0007669"/>
    <property type="project" value="TreeGrafter"/>
</dbReference>
<dbReference type="EMBL" id="KV454430">
    <property type="protein sequence ID" value="ODQ80242.1"/>
    <property type="molecule type" value="Genomic_DNA"/>
</dbReference>
<dbReference type="OrthoDB" id="10030083at2759"/>
<feature type="transmembrane region" description="Helical" evidence="6">
    <location>
        <begin position="95"/>
        <end position="114"/>
    </location>
</feature>
<dbReference type="Pfam" id="PF01569">
    <property type="entry name" value="PAP2"/>
    <property type="match status" value="1"/>
</dbReference>
<dbReference type="SMART" id="SM00014">
    <property type="entry name" value="acidPPc"/>
    <property type="match status" value="1"/>
</dbReference>
<evidence type="ECO:0000313" key="8">
    <source>
        <dbReference type="EMBL" id="ODQ80242.1"/>
    </source>
</evidence>
<sequence>MIQLYLSTPQFKAQIPNWALAFTVAAAFLVAETATPYAREFLLVDPTINHPFTYDERITGPFCLFLVSLIPFAVITACVFVPFQKGIVSNHSKLHLYHVSLLALVIVLSMNGLATDLLKNWIGRPRPDFLARCGAQKMSLEAMSLKFYTAEICTAPLGAAVLEDGFRSCPSGHTSFAFAGLGFLALWCGFQWQVLRTDVLVWRVFVGCIAPIMGAFYIGISRILDYRHHFEDIMFGMLVGLAISVTVFFKFRLVLCTPGSEEEIAKPVLPL</sequence>
<feature type="domain" description="Phosphatidic acid phosphatase type 2/haloperoxidase" evidence="7">
    <location>
        <begin position="99"/>
        <end position="248"/>
    </location>
</feature>
<evidence type="ECO:0000259" key="7">
    <source>
        <dbReference type="SMART" id="SM00014"/>
    </source>
</evidence>
<reference evidence="9" key="1">
    <citation type="submission" date="2016-05" db="EMBL/GenBank/DDBJ databases">
        <title>Comparative genomics of biotechnologically important yeasts.</title>
        <authorList>
            <consortium name="DOE Joint Genome Institute"/>
            <person name="Riley R."/>
            <person name="Haridas S."/>
            <person name="Wolfe K.H."/>
            <person name="Lopes M.R."/>
            <person name="Hittinger C.T."/>
            <person name="Goker M."/>
            <person name="Salamov A."/>
            <person name="Wisecaver J."/>
            <person name="Long T.M."/>
            <person name="Aerts A.L."/>
            <person name="Barry K."/>
            <person name="Choi C."/>
            <person name="Clum A."/>
            <person name="Coughlan A.Y."/>
            <person name="Deshpande S."/>
            <person name="Douglass A.P."/>
            <person name="Hanson S.J."/>
            <person name="Klenk H.-P."/>
            <person name="Labutti K."/>
            <person name="Lapidus A."/>
            <person name="Lindquist E."/>
            <person name="Lipzen A."/>
            <person name="Meier-Kolthoff J.P."/>
            <person name="Ohm R.A."/>
            <person name="Otillar R.P."/>
            <person name="Pangilinan J."/>
            <person name="Peng Y."/>
            <person name="Rokas A."/>
            <person name="Rosa C.A."/>
            <person name="Scheuner C."/>
            <person name="Sibirny A.A."/>
            <person name="Slot J.C."/>
            <person name="Stielow J.B."/>
            <person name="Sun H."/>
            <person name="Kurtzman C.P."/>
            <person name="Blackwell M."/>
            <person name="Grigoriev I.V."/>
            <person name="Jeffries T.W."/>
        </authorList>
    </citation>
    <scope>NUCLEOTIDE SEQUENCE [LARGE SCALE GENOMIC DNA]</scope>
    <source>
        <strain evidence="9">NRRL Y-12698</strain>
    </source>
</reference>
<dbReference type="Proteomes" id="UP000094336">
    <property type="component" value="Unassembled WGS sequence"/>
</dbReference>
<comment type="similarity">
    <text evidence="2">Belongs to the PA-phosphatase related phosphoesterase family.</text>
</comment>
<dbReference type="InterPro" id="IPR043216">
    <property type="entry name" value="PAP-like"/>
</dbReference>
<feature type="transmembrane region" description="Helical" evidence="6">
    <location>
        <begin position="232"/>
        <end position="251"/>
    </location>
</feature>
<accession>A0A1E3QTA4</accession>
<evidence type="ECO:0000256" key="6">
    <source>
        <dbReference type="SAM" id="Phobius"/>
    </source>
</evidence>
<dbReference type="STRING" id="984486.A0A1E3QTA4"/>
<evidence type="ECO:0000256" key="2">
    <source>
        <dbReference type="ARBA" id="ARBA00008816"/>
    </source>
</evidence>
<comment type="subcellular location">
    <subcellularLocation>
        <location evidence="1">Membrane</location>
        <topology evidence="1">Multi-pass membrane protein</topology>
    </subcellularLocation>
</comment>
<evidence type="ECO:0000313" key="9">
    <source>
        <dbReference type="Proteomes" id="UP000094336"/>
    </source>
</evidence>
<feature type="transmembrane region" description="Helical" evidence="6">
    <location>
        <begin position="58"/>
        <end position="83"/>
    </location>
</feature>
<dbReference type="GO" id="GO:0046839">
    <property type="term" value="P:phospholipid dephosphorylation"/>
    <property type="evidence" value="ECO:0007669"/>
    <property type="project" value="TreeGrafter"/>
</dbReference>
<keyword evidence="3 6" id="KW-0812">Transmembrane</keyword>
<name>A0A1E3QTA4_9ASCO</name>
<evidence type="ECO:0000256" key="1">
    <source>
        <dbReference type="ARBA" id="ARBA00004141"/>
    </source>
</evidence>
<dbReference type="InterPro" id="IPR000326">
    <property type="entry name" value="PAP2/HPO"/>
</dbReference>
<dbReference type="PANTHER" id="PTHR10165:SF35">
    <property type="entry name" value="RE23632P"/>
    <property type="match status" value="1"/>
</dbReference>
<evidence type="ECO:0000256" key="4">
    <source>
        <dbReference type="ARBA" id="ARBA00022989"/>
    </source>
</evidence>
<dbReference type="RefSeq" id="XP_018985570.1">
    <property type="nucleotide sequence ID" value="XM_019131730.1"/>
</dbReference>
<proteinExistence type="inferred from homology"/>
<dbReference type="PANTHER" id="PTHR10165">
    <property type="entry name" value="LIPID PHOSPHATE PHOSPHATASE"/>
    <property type="match status" value="1"/>
</dbReference>
<organism evidence="8 9">
    <name type="scientific">Babjeviella inositovora NRRL Y-12698</name>
    <dbReference type="NCBI Taxonomy" id="984486"/>
    <lineage>
        <taxon>Eukaryota</taxon>
        <taxon>Fungi</taxon>
        <taxon>Dikarya</taxon>
        <taxon>Ascomycota</taxon>
        <taxon>Saccharomycotina</taxon>
        <taxon>Pichiomycetes</taxon>
        <taxon>Serinales incertae sedis</taxon>
        <taxon>Babjeviella</taxon>
    </lineage>
</organism>
<dbReference type="SUPFAM" id="SSF48317">
    <property type="entry name" value="Acid phosphatase/Vanadium-dependent haloperoxidase"/>
    <property type="match status" value="1"/>
</dbReference>
<dbReference type="GO" id="GO:0006644">
    <property type="term" value="P:phospholipid metabolic process"/>
    <property type="evidence" value="ECO:0007669"/>
    <property type="project" value="InterPro"/>
</dbReference>